<organism evidence="6 7">
    <name type="scientific">Legionella septentrionalis</name>
    <dbReference type="NCBI Taxonomy" id="2498109"/>
    <lineage>
        <taxon>Bacteria</taxon>
        <taxon>Pseudomonadati</taxon>
        <taxon>Pseudomonadota</taxon>
        <taxon>Gammaproteobacteria</taxon>
        <taxon>Legionellales</taxon>
        <taxon>Legionellaceae</taxon>
        <taxon>Legionella</taxon>
    </lineage>
</organism>
<dbReference type="InterPro" id="IPR018967">
    <property type="entry name" value="FeS-contain_CDGSH-typ"/>
</dbReference>
<evidence type="ECO:0000256" key="1">
    <source>
        <dbReference type="ARBA" id="ARBA00022714"/>
    </source>
</evidence>
<dbReference type="InterPro" id="IPR052950">
    <property type="entry name" value="CISD"/>
</dbReference>
<gene>
    <name evidence="6" type="ORF">EKM59_04215</name>
</gene>
<evidence type="ECO:0000256" key="2">
    <source>
        <dbReference type="ARBA" id="ARBA00022723"/>
    </source>
</evidence>
<dbReference type="EMBL" id="RZGR01000009">
    <property type="protein sequence ID" value="RUQ89007.1"/>
    <property type="molecule type" value="Genomic_DNA"/>
</dbReference>
<keyword evidence="7" id="KW-1185">Reference proteome</keyword>
<dbReference type="GO" id="GO:0051537">
    <property type="term" value="F:2 iron, 2 sulfur cluster binding"/>
    <property type="evidence" value="ECO:0007669"/>
    <property type="project" value="UniProtKB-KW"/>
</dbReference>
<reference evidence="6 7" key="1">
    <citation type="submission" date="2018-12" db="EMBL/GenBank/DDBJ databases">
        <title>Legionella sp,whole genome shotgun sequence.</title>
        <authorList>
            <person name="Wu H."/>
        </authorList>
    </citation>
    <scope>NUCLEOTIDE SEQUENCE [LARGE SCALE GENOMIC DNA]</scope>
    <source>
        <strain evidence="7">km714</strain>
    </source>
</reference>
<feature type="domain" description="Iron-binding zinc finger CDGSH type" evidence="5">
    <location>
        <begin position="48"/>
        <end position="83"/>
    </location>
</feature>
<dbReference type="PANTHER" id="PTHR46491">
    <property type="entry name" value="CDGSH IRON SULFUR DOMAIN PROTEIN HOMOLOG"/>
    <property type="match status" value="1"/>
</dbReference>
<evidence type="ECO:0000313" key="7">
    <source>
        <dbReference type="Proteomes" id="UP000288012"/>
    </source>
</evidence>
<name>A0A3S0VAY1_9GAMM</name>
<feature type="domain" description="Iron-binding zinc finger CDGSH type" evidence="5">
    <location>
        <begin position="10"/>
        <end position="43"/>
    </location>
</feature>
<comment type="caution">
    <text evidence="6">The sequence shown here is derived from an EMBL/GenBank/DDBJ whole genome shotgun (WGS) entry which is preliminary data.</text>
</comment>
<dbReference type="RefSeq" id="WP_126953073.1">
    <property type="nucleotide sequence ID" value="NZ_RZGR01000009.1"/>
</dbReference>
<evidence type="ECO:0000313" key="6">
    <source>
        <dbReference type="EMBL" id="RUQ89007.1"/>
    </source>
</evidence>
<dbReference type="PANTHER" id="PTHR46491:SF3">
    <property type="entry name" value="CDGSH IRON-SULFUR DOMAIN-CONTAINING PROTEIN 3, MITOCHONDRIAL"/>
    <property type="match status" value="1"/>
</dbReference>
<sequence>MTDKEMYKKFLPIAYEVEQGKIYAWCGCGKSETQPLCDYDREECKQQQVIYHAIVTETVFFCGCKQTQEPPLCDGSHAAALLECIKQQT</sequence>
<dbReference type="Proteomes" id="UP000288012">
    <property type="component" value="Unassembled WGS sequence"/>
</dbReference>
<keyword evidence="3" id="KW-0408">Iron</keyword>
<dbReference type="GO" id="GO:0005737">
    <property type="term" value="C:cytoplasm"/>
    <property type="evidence" value="ECO:0007669"/>
    <property type="project" value="UniProtKB-ARBA"/>
</dbReference>
<dbReference type="OrthoDB" id="9795032at2"/>
<keyword evidence="1" id="KW-0001">2Fe-2S</keyword>
<accession>A0A3S0VAY1</accession>
<evidence type="ECO:0000256" key="4">
    <source>
        <dbReference type="ARBA" id="ARBA00023014"/>
    </source>
</evidence>
<evidence type="ECO:0000259" key="5">
    <source>
        <dbReference type="SMART" id="SM00704"/>
    </source>
</evidence>
<dbReference type="AlphaFoldDB" id="A0A3S0VAY1"/>
<proteinExistence type="predicted"/>
<protein>
    <submittedName>
        <fullName evidence="6">CDGSH iron-sulfur domain-containing protein</fullName>
    </submittedName>
</protein>
<evidence type="ECO:0000256" key="3">
    <source>
        <dbReference type="ARBA" id="ARBA00023004"/>
    </source>
</evidence>
<keyword evidence="4" id="KW-0411">Iron-sulfur</keyword>
<dbReference type="InterPro" id="IPR042216">
    <property type="entry name" value="MitoNEET_CISD"/>
</dbReference>
<dbReference type="SMART" id="SM00704">
    <property type="entry name" value="ZnF_CDGSH"/>
    <property type="match status" value="2"/>
</dbReference>
<dbReference type="GO" id="GO:0046872">
    <property type="term" value="F:metal ion binding"/>
    <property type="evidence" value="ECO:0007669"/>
    <property type="project" value="UniProtKB-KW"/>
</dbReference>
<keyword evidence="2" id="KW-0479">Metal-binding</keyword>
<dbReference type="Gene3D" id="3.40.5.90">
    <property type="entry name" value="CDGSH iron-sulfur domain, mitoNEET-type"/>
    <property type="match status" value="2"/>
</dbReference>